<reference evidence="7 8" key="1">
    <citation type="submission" date="2019-11" db="EMBL/GenBank/DDBJ databases">
        <authorList>
            <person name="Zheng R.K."/>
            <person name="Sun C.M."/>
        </authorList>
    </citation>
    <scope>NUCLEOTIDE SEQUENCE [LARGE SCALE GENOMIC DNA]</scope>
    <source>
        <strain evidence="7 8">WC007</strain>
    </source>
</reference>
<keyword evidence="1" id="KW-0929">Antimicrobial</keyword>
<evidence type="ECO:0000256" key="4">
    <source>
        <dbReference type="ARBA" id="ARBA00032108"/>
    </source>
</evidence>
<dbReference type="Pfam" id="PF01476">
    <property type="entry name" value="LysM"/>
    <property type="match status" value="2"/>
</dbReference>
<accession>A0A6I6JYM2</accession>
<organism evidence="7 8">
    <name type="scientific">Maribellus comscasis</name>
    <dbReference type="NCBI Taxonomy" id="2681766"/>
    <lineage>
        <taxon>Bacteria</taxon>
        <taxon>Pseudomonadati</taxon>
        <taxon>Bacteroidota</taxon>
        <taxon>Bacteroidia</taxon>
        <taxon>Marinilabiliales</taxon>
        <taxon>Prolixibacteraceae</taxon>
        <taxon>Maribellus</taxon>
    </lineage>
</organism>
<dbReference type="CDD" id="cd00118">
    <property type="entry name" value="LysM"/>
    <property type="match status" value="1"/>
</dbReference>
<gene>
    <name evidence="7" type="ORF">GM418_22170</name>
</gene>
<dbReference type="GO" id="GO:0042742">
    <property type="term" value="P:defense response to bacterium"/>
    <property type="evidence" value="ECO:0007669"/>
    <property type="project" value="UniProtKB-KW"/>
</dbReference>
<feature type="domain" description="LysM" evidence="6">
    <location>
        <begin position="262"/>
        <end position="306"/>
    </location>
</feature>
<evidence type="ECO:0000256" key="2">
    <source>
        <dbReference type="ARBA" id="ARBA00022638"/>
    </source>
</evidence>
<evidence type="ECO:0000259" key="6">
    <source>
        <dbReference type="PROSITE" id="PS51782"/>
    </source>
</evidence>
<proteinExistence type="predicted"/>
<feature type="region of interest" description="Disordered" evidence="5">
    <location>
        <begin position="289"/>
        <end position="312"/>
    </location>
</feature>
<dbReference type="GO" id="GO:0004040">
    <property type="term" value="F:amidase activity"/>
    <property type="evidence" value="ECO:0007669"/>
    <property type="project" value="InterPro"/>
</dbReference>
<evidence type="ECO:0000256" key="5">
    <source>
        <dbReference type="SAM" id="MobiDB-lite"/>
    </source>
</evidence>
<keyword evidence="8" id="KW-1185">Reference proteome</keyword>
<dbReference type="PANTHER" id="PTHR33308">
    <property type="entry name" value="PEPTIDOGLYCAN HYDROLASE FLGJ"/>
    <property type="match status" value="1"/>
</dbReference>
<dbReference type="PANTHER" id="PTHR33308:SF9">
    <property type="entry name" value="PEPTIDOGLYCAN HYDROLASE FLGJ"/>
    <property type="match status" value="1"/>
</dbReference>
<dbReference type="Gene3D" id="1.10.530.10">
    <property type="match status" value="1"/>
</dbReference>
<dbReference type="PROSITE" id="PS51782">
    <property type="entry name" value="LYSM"/>
    <property type="match status" value="1"/>
</dbReference>
<dbReference type="KEGG" id="mcos:GM418_22170"/>
<protein>
    <recommendedName>
        <fullName evidence="4">Peptidoglycan hydrolase</fullName>
    </recommendedName>
</protein>
<dbReference type="GO" id="GO:0031640">
    <property type="term" value="P:killing of cells of another organism"/>
    <property type="evidence" value="ECO:0007669"/>
    <property type="project" value="UniProtKB-KW"/>
</dbReference>
<dbReference type="InterPro" id="IPR002901">
    <property type="entry name" value="MGlyc_endo_b_GlcNAc-like_dom"/>
</dbReference>
<dbReference type="EMBL" id="CP046401">
    <property type="protein sequence ID" value="QGY46268.1"/>
    <property type="molecule type" value="Genomic_DNA"/>
</dbReference>
<sequence>MRNIFLFILFIFTIQSAFSQQSRHDYIAKYQMLAIEEMNRSGIPASITMAQACLESGDGNSELARKSNNHFGIKCKSNWKGKKVYHDDDAKNECFRKYKTVEESFVDHTDFLTNNARYSFLFQLDPTDYKSWARGLKKAGYATAGHYDKTLIKIIEDFKLFRLDYEISFEQIGAYRDNPITNQGISNTLTINPYRAHKVINMNNLDAVVAKEGDTYEIIAQEFDLRNWELYKFNDQPKGYVPLENEVIYIENKKRKASRKDKVHRVETGETMHYISQMYGIKLKPLLRRNDMKKGEQPQPGEVIQLRKKVKK</sequence>
<dbReference type="SUPFAM" id="SSF54106">
    <property type="entry name" value="LysM domain"/>
    <property type="match status" value="1"/>
</dbReference>
<keyword evidence="3" id="KW-0378">Hydrolase</keyword>
<dbReference type="Pfam" id="PF01832">
    <property type="entry name" value="Glucosaminidase"/>
    <property type="match status" value="1"/>
</dbReference>
<dbReference type="AlphaFoldDB" id="A0A6I6JYM2"/>
<evidence type="ECO:0000313" key="8">
    <source>
        <dbReference type="Proteomes" id="UP000428260"/>
    </source>
</evidence>
<dbReference type="InterPro" id="IPR051056">
    <property type="entry name" value="Glycosyl_Hydrolase_73"/>
</dbReference>
<evidence type="ECO:0000256" key="1">
    <source>
        <dbReference type="ARBA" id="ARBA00022529"/>
    </source>
</evidence>
<dbReference type="InterPro" id="IPR036779">
    <property type="entry name" value="LysM_dom_sf"/>
</dbReference>
<evidence type="ECO:0000313" key="7">
    <source>
        <dbReference type="EMBL" id="QGY46268.1"/>
    </source>
</evidence>
<dbReference type="Gene3D" id="3.10.350.10">
    <property type="entry name" value="LysM domain"/>
    <property type="match status" value="1"/>
</dbReference>
<dbReference type="SMART" id="SM00047">
    <property type="entry name" value="LYZ2"/>
    <property type="match status" value="1"/>
</dbReference>
<keyword evidence="2" id="KW-0081">Bacteriolytic enzyme</keyword>
<dbReference type="RefSeq" id="WP_158869405.1">
    <property type="nucleotide sequence ID" value="NZ_CP046401.1"/>
</dbReference>
<evidence type="ECO:0000256" key="3">
    <source>
        <dbReference type="ARBA" id="ARBA00022801"/>
    </source>
</evidence>
<dbReference type="Proteomes" id="UP000428260">
    <property type="component" value="Chromosome"/>
</dbReference>
<dbReference type="InterPro" id="IPR018392">
    <property type="entry name" value="LysM"/>
</dbReference>
<name>A0A6I6JYM2_9BACT</name>